<sequence length="765" mass="84946">MQLVTDIADQSSEIRMHAAFVNAINSCTTSTNLIAAKSKDDGIHVSGIYPSISTLEARVGSPRWESLEIPVHCFLRGEDPFSQGELTDSQSENKEEVSTHLTHIFTRQQRTHLFGLIFVGELLRVIRVDRASILVTHPEPYAKTPTILLDFLTRFSSLTLAERGHDPTAFLVVPGSEMYTLMLTAANRVQVGAVNHARLCFKASLDPSWPWWRLTVPGPGKTLAALLVGKPHYYKKNMRDRRGARGYVALLLSEPGHPFVYLKDCWRWVQMHTPSEGDTLARLNAVGVRNVPTLICHSDLFPQYIDMKHTLETALGRRLKNGDTDLPNLLYSHYRIVVREVCMRLTRFRNGRELVQIVRDCVEAHHDAYVHANVFHRDISPGNILITPFDLDNKHEGGRTVGYKGLLVDWEMAERVDMRAQQGHALAKRRGTYQYLSVRALDFSAKHLSVADELESFFYVLLEMAIRFMHHDCADPEELAIALFDLVQTGKEAWETTCTPLKRDSVLDGELLTPDGKEITFLHPPTVHHTPQRQRDNCMRVLRAHPIDSLIKTFLRWISARYAELDEYAIAVPTPLPEKGDEEASATTARENVARAGSPKREAVHNALGPPRVPLGDAGVDNAVGTAPLASTSGQDLSSESERLDGHDALLNLMADALEKYDWPSSDKTEDAFGPDSDSEESGDDQDSEDDHDTHSGSNSDSAASRSQPAGAKSCQANLGVKSTSTSASRKRSKADSGSLSGYCSGAESELERDTPPPVKRSRPL</sequence>
<dbReference type="InterPro" id="IPR040976">
    <property type="entry name" value="Pkinase_fungal"/>
</dbReference>
<dbReference type="AlphaFoldDB" id="A0AAD7U2F7"/>
<dbReference type="InterPro" id="IPR011009">
    <property type="entry name" value="Kinase-like_dom_sf"/>
</dbReference>
<dbReference type="PANTHER" id="PTHR38248:SF2">
    <property type="entry name" value="FUNK1 11"/>
    <property type="match status" value="1"/>
</dbReference>
<feature type="region of interest" description="Disordered" evidence="1">
    <location>
        <begin position="575"/>
        <end position="641"/>
    </location>
</feature>
<feature type="region of interest" description="Disordered" evidence="1">
    <location>
        <begin position="664"/>
        <end position="765"/>
    </location>
</feature>
<protein>
    <recommendedName>
        <fullName evidence="2">Fungal-type protein kinase domain-containing protein</fullName>
    </recommendedName>
</protein>
<feature type="compositionally biased region" description="Low complexity" evidence="1">
    <location>
        <begin position="696"/>
        <end position="707"/>
    </location>
</feature>
<dbReference type="Gene3D" id="1.10.510.10">
    <property type="entry name" value="Transferase(Phosphotransferase) domain 1"/>
    <property type="match status" value="1"/>
</dbReference>
<keyword evidence="4" id="KW-1185">Reference proteome</keyword>
<feature type="compositionally biased region" description="Acidic residues" evidence="1">
    <location>
        <begin position="677"/>
        <end position="691"/>
    </location>
</feature>
<dbReference type="PANTHER" id="PTHR38248">
    <property type="entry name" value="FUNK1 6"/>
    <property type="match status" value="1"/>
</dbReference>
<dbReference type="SUPFAM" id="SSF56112">
    <property type="entry name" value="Protein kinase-like (PK-like)"/>
    <property type="match status" value="1"/>
</dbReference>
<accession>A0AAD7U2F7</accession>
<dbReference type="InterPro" id="IPR008266">
    <property type="entry name" value="Tyr_kinase_AS"/>
</dbReference>
<dbReference type="GO" id="GO:0004672">
    <property type="term" value="F:protein kinase activity"/>
    <property type="evidence" value="ECO:0007669"/>
    <property type="project" value="InterPro"/>
</dbReference>
<feature type="compositionally biased region" description="Polar residues" evidence="1">
    <location>
        <begin position="629"/>
        <end position="638"/>
    </location>
</feature>
<feature type="domain" description="Fungal-type protein kinase" evidence="2">
    <location>
        <begin position="262"/>
        <end position="463"/>
    </location>
</feature>
<dbReference type="EMBL" id="JAPEVG010000033">
    <property type="protein sequence ID" value="KAJ8494679.1"/>
    <property type="molecule type" value="Genomic_DNA"/>
</dbReference>
<gene>
    <name evidence="3" type="ORF">ONZ51_g2156</name>
</gene>
<evidence type="ECO:0000313" key="4">
    <source>
        <dbReference type="Proteomes" id="UP001215151"/>
    </source>
</evidence>
<evidence type="ECO:0000256" key="1">
    <source>
        <dbReference type="SAM" id="MobiDB-lite"/>
    </source>
</evidence>
<proteinExistence type="predicted"/>
<reference evidence="3" key="1">
    <citation type="submission" date="2022-11" db="EMBL/GenBank/DDBJ databases">
        <title>Genome Sequence of Cubamyces cubensis.</title>
        <authorList>
            <person name="Buettner E."/>
        </authorList>
    </citation>
    <scope>NUCLEOTIDE SEQUENCE</scope>
    <source>
        <strain evidence="3">MPL-01</strain>
    </source>
</reference>
<comment type="caution">
    <text evidence="3">The sequence shown here is derived from an EMBL/GenBank/DDBJ whole genome shotgun (WGS) entry which is preliminary data.</text>
</comment>
<name>A0AAD7U2F7_9APHY</name>
<dbReference type="Pfam" id="PF17667">
    <property type="entry name" value="Pkinase_fungal"/>
    <property type="match status" value="1"/>
</dbReference>
<organism evidence="3 4">
    <name type="scientific">Trametes cubensis</name>
    <dbReference type="NCBI Taxonomy" id="1111947"/>
    <lineage>
        <taxon>Eukaryota</taxon>
        <taxon>Fungi</taxon>
        <taxon>Dikarya</taxon>
        <taxon>Basidiomycota</taxon>
        <taxon>Agaricomycotina</taxon>
        <taxon>Agaricomycetes</taxon>
        <taxon>Polyporales</taxon>
        <taxon>Polyporaceae</taxon>
        <taxon>Trametes</taxon>
    </lineage>
</organism>
<evidence type="ECO:0000313" key="3">
    <source>
        <dbReference type="EMBL" id="KAJ8494679.1"/>
    </source>
</evidence>
<dbReference type="Proteomes" id="UP001215151">
    <property type="component" value="Unassembled WGS sequence"/>
</dbReference>
<dbReference type="PROSITE" id="PS00109">
    <property type="entry name" value="PROTEIN_KINASE_TYR"/>
    <property type="match status" value="1"/>
</dbReference>
<evidence type="ECO:0000259" key="2">
    <source>
        <dbReference type="Pfam" id="PF17667"/>
    </source>
</evidence>